<feature type="domain" description="PapC N-terminal" evidence="11">
    <location>
        <begin position="1"/>
        <end position="129"/>
    </location>
</feature>
<evidence type="ECO:0000256" key="5">
    <source>
        <dbReference type="ARBA" id="ARBA00022692"/>
    </source>
</evidence>
<evidence type="ECO:0000256" key="2">
    <source>
        <dbReference type="ARBA" id="ARBA00008064"/>
    </source>
</evidence>
<dbReference type="Pfam" id="PF13954">
    <property type="entry name" value="PapC_N"/>
    <property type="match status" value="1"/>
</dbReference>
<organism evidence="12 13">
    <name type="scientific">Dyella agri</name>
    <dbReference type="NCBI Taxonomy" id="1926869"/>
    <lineage>
        <taxon>Bacteria</taxon>
        <taxon>Pseudomonadati</taxon>
        <taxon>Pseudomonadota</taxon>
        <taxon>Gammaproteobacteria</taxon>
        <taxon>Lysobacterales</taxon>
        <taxon>Rhodanobacteraceae</taxon>
        <taxon>Dyella</taxon>
    </lineage>
</organism>
<comment type="caution">
    <text evidence="12">The sequence shown here is derived from an EMBL/GenBank/DDBJ whole genome shotgun (WGS) entry which is preliminary data.</text>
</comment>
<evidence type="ECO:0000256" key="6">
    <source>
        <dbReference type="ARBA" id="ARBA00022729"/>
    </source>
</evidence>
<dbReference type="InterPro" id="IPR000015">
    <property type="entry name" value="Fimb_usher"/>
</dbReference>
<evidence type="ECO:0000256" key="4">
    <source>
        <dbReference type="ARBA" id="ARBA00022452"/>
    </source>
</evidence>
<keyword evidence="5 9" id="KW-0812">Transmembrane</keyword>
<reference evidence="12 13" key="1">
    <citation type="submission" date="2020-10" db="EMBL/GenBank/DDBJ databases">
        <title>Phylogeny of dyella-like bacteria.</title>
        <authorList>
            <person name="Fu J."/>
        </authorList>
    </citation>
    <scope>NUCLEOTIDE SEQUENCE [LARGE SCALE GENOMIC DNA]</scope>
    <source>
        <strain evidence="12 13">DKC-1</strain>
    </source>
</reference>
<dbReference type="Gene3D" id="2.60.40.2610">
    <property type="entry name" value="Outer membrane usher protein FimD, plug domain"/>
    <property type="match status" value="1"/>
</dbReference>
<evidence type="ECO:0000256" key="3">
    <source>
        <dbReference type="ARBA" id="ARBA00022448"/>
    </source>
</evidence>
<dbReference type="InterPro" id="IPR025885">
    <property type="entry name" value="PapC_N"/>
</dbReference>
<dbReference type="InterPro" id="IPR037224">
    <property type="entry name" value="PapC_N_sf"/>
</dbReference>
<evidence type="ECO:0000256" key="7">
    <source>
        <dbReference type="ARBA" id="ARBA00023136"/>
    </source>
</evidence>
<dbReference type="PROSITE" id="PS01151">
    <property type="entry name" value="FIMBRIAL_USHER"/>
    <property type="match status" value="1"/>
</dbReference>
<dbReference type="Proteomes" id="UP001620397">
    <property type="component" value="Unassembled WGS sequence"/>
</dbReference>
<dbReference type="Gene3D" id="2.60.40.3110">
    <property type="match status" value="1"/>
</dbReference>
<evidence type="ECO:0000256" key="9">
    <source>
        <dbReference type="RuleBase" id="RU003884"/>
    </source>
</evidence>
<dbReference type="InterPro" id="IPR018030">
    <property type="entry name" value="Fimbrial_membr_usher_CS"/>
</dbReference>
<evidence type="ECO:0000256" key="8">
    <source>
        <dbReference type="ARBA" id="ARBA00023237"/>
    </source>
</evidence>
<evidence type="ECO:0000313" key="12">
    <source>
        <dbReference type="EMBL" id="MFK2932006.1"/>
    </source>
</evidence>
<feature type="domain" description="PapC-like C-terminal" evidence="10">
    <location>
        <begin position="764"/>
        <end position="828"/>
    </location>
</feature>
<evidence type="ECO:0000256" key="1">
    <source>
        <dbReference type="ARBA" id="ARBA00004571"/>
    </source>
</evidence>
<evidence type="ECO:0000313" key="13">
    <source>
        <dbReference type="Proteomes" id="UP001620397"/>
    </source>
</evidence>
<comment type="subcellular location">
    <subcellularLocation>
        <location evidence="1 9">Cell outer membrane</location>
        <topology evidence="1 9">Multi-pass membrane protein</topology>
    </subcellularLocation>
</comment>
<evidence type="ECO:0000259" key="11">
    <source>
        <dbReference type="Pfam" id="PF13954"/>
    </source>
</evidence>
<keyword evidence="9" id="KW-1029">Fimbrium biogenesis</keyword>
<dbReference type="InterPro" id="IPR043142">
    <property type="entry name" value="PapC-like_C_sf"/>
</dbReference>
<keyword evidence="6" id="KW-0732">Signal</keyword>
<dbReference type="SUPFAM" id="SSF141729">
    <property type="entry name" value="FimD N-terminal domain-like"/>
    <property type="match status" value="1"/>
</dbReference>
<keyword evidence="3 9" id="KW-0813">Transport</keyword>
<dbReference type="Pfam" id="PF13953">
    <property type="entry name" value="PapC_C"/>
    <property type="match status" value="1"/>
</dbReference>
<sequence length="864" mass="92418">MDLSRFEHDDPVLPGAHRVDIYINGDRIGNEQVQFRAGASERARPCFSREQLERYGVDVSGLMAPSGQGACHRIEQWVTDAADSYDSAQFRLDLSMPQAAMVRTPRGYVAPQYWDRGIDAGVLGYSFNAFRMRNRVGDAWQDNRVLGPDGNALSVGGAIPAGSTIHGAIIPGGSVFNADGRILGPDGKPWMPPSGARRLVQDSAYLGLNAGLNIGDWQIRHESSLTWQTGAGRHWQDIASYARRSFAGIRSQLIVGDTSTSGEMFDTVAFRGVRLASDDRMLPGSLRGYAPVVRGVASSNARVSVRQNGYLIYRVAVAPGPFEINDLYPSSYGGDLQVTVTEADGSEHRFAVPYSSVAQLLRQGFSRYSVTAGYVRGDYLRGRPYLLQGIYQHGVTNLVTGYGGMVASQGYAALQVGGGFNTRIGAFSADLTHARARLPGTRDSRGKSFKLGYSRLLAGTGTSFLVAAYRYSTSGYLGLQEALLSRDLARRGLGIDAVRRQRSRFEATMNQPLGRAGAFYASGSLSRYWNASGSDVQYQAGYTSHVGHLGFSATVSRTRDAFGMRETQYFVHFSLPLGHAAHAPTLSGTFAHSDRGYSTRELGLSGNAGREGEFSYGVAANNDSRGGGSGSGSASLQYLSPYSTLSASYAQGAGYSQASLGANGVLLVHGGGVTFSPQQGRTMALIEARGAKGAQVSNYAGVHVDGRGYALVANLIPYQQNTVQLDPYGTSTDVQWQNTSQQVAPYAGAVVKLVFRTTLGRSALMEARGPYGDPLPFGADVLDEQGQTVGVVGQASRLFLRGLADSGTLHVKWGDQPDQQCRIDYALPSRGKSSRRSYYDTLSAVCRSAGGAAAASLPAEEEAP</sequence>
<comment type="similarity">
    <text evidence="2 9">Belongs to the fimbrial export usher family.</text>
</comment>
<protein>
    <submittedName>
        <fullName evidence="12">Fimbrial biogenesis outer membrane usher protein</fullName>
    </submittedName>
</protein>
<dbReference type="Gene3D" id="3.10.20.410">
    <property type="match status" value="1"/>
</dbReference>
<keyword evidence="4" id="KW-1134">Transmembrane beta strand</keyword>
<keyword evidence="13" id="KW-1185">Reference proteome</keyword>
<evidence type="ECO:0000259" key="10">
    <source>
        <dbReference type="Pfam" id="PF13953"/>
    </source>
</evidence>
<dbReference type="InterPro" id="IPR042186">
    <property type="entry name" value="FimD_plug_dom"/>
</dbReference>
<dbReference type="InterPro" id="IPR025949">
    <property type="entry name" value="PapC-like_C"/>
</dbReference>
<accession>A0ABW8KIP2</accession>
<keyword evidence="8 9" id="KW-0998">Cell outer membrane</keyword>
<keyword evidence="7 9" id="KW-0472">Membrane</keyword>
<dbReference type="Gene3D" id="2.60.40.2070">
    <property type="match status" value="1"/>
</dbReference>
<dbReference type="PANTHER" id="PTHR30451">
    <property type="entry name" value="OUTER MEMBRANE USHER PROTEIN"/>
    <property type="match status" value="1"/>
</dbReference>
<proteinExistence type="inferred from homology"/>
<gene>
    <name evidence="12" type="ORF">ISP14_14510</name>
</gene>
<dbReference type="EMBL" id="JADIKL010000008">
    <property type="protein sequence ID" value="MFK2932006.1"/>
    <property type="molecule type" value="Genomic_DNA"/>
</dbReference>
<dbReference type="PANTHER" id="PTHR30451:SF20">
    <property type="entry name" value="FIMBRIAE USHER"/>
    <property type="match status" value="1"/>
</dbReference>
<dbReference type="Pfam" id="PF00577">
    <property type="entry name" value="Usher"/>
    <property type="match status" value="1"/>
</dbReference>
<name>A0ABW8KIP2_9GAMM</name>